<evidence type="ECO:0000256" key="5">
    <source>
        <dbReference type="ARBA" id="ARBA00023284"/>
    </source>
</evidence>
<dbReference type="InterPro" id="IPR013766">
    <property type="entry name" value="Thioredoxin_domain"/>
</dbReference>
<evidence type="ECO:0000256" key="6">
    <source>
        <dbReference type="SAM" id="Phobius"/>
    </source>
</evidence>
<keyword evidence="5" id="KW-0676">Redox-active center</keyword>
<proteinExistence type="predicted"/>
<keyword evidence="6" id="KW-0472">Membrane</keyword>
<dbReference type="InterPro" id="IPR050553">
    <property type="entry name" value="Thioredoxin_ResA/DsbE_sf"/>
</dbReference>
<keyword evidence="2" id="KW-0201">Cytochrome c-type biogenesis</keyword>
<reference evidence="8" key="1">
    <citation type="journal article" date="2020" name="mSystems">
        <title>Genome- and Community-Level Interaction Insights into Carbon Utilization and Element Cycling Functions of Hydrothermarchaeota in Hydrothermal Sediment.</title>
        <authorList>
            <person name="Zhou Z."/>
            <person name="Liu Y."/>
            <person name="Xu W."/>
            <person name="Pan J."/>
            <person name="Luo Z.H."/>
            <person name="Li M."/>
        </authorList>
    </citation>
    <scope>NUCLEOTIDE SEQUENCE [LARGE SCALE GENOMIC DNA]</scope>
    <source>
        <strain evidence="8">SpSt-289</strain>
    </source>
</reference>
<dbReference type="PANTHER" id="PTHR42852">
    <property type="entry name" value="THIOL:DISULFIDE INTERCHANGE PROTEIN DSBE"/>
    <property type="match status" value="1"/>
</dbReference>
<accession>A0A7C1FH86</accession>
<gene>
    <name evidence="8" type="ORF">ENQ20_02345</name>
</gene>
<dbReference type="GO" id="GO:0017004">
    <property type="term" value="P:cytochrome complex assembly"/>
    <property type="evidence" value="ECO:0007669"/>
    <property type="project" value="UniProtKB-KW"/>
</dbReference>
<keyword evidence="6" id="KW-1133">Transmembrane helix</keyword>
<dbReference type="InterPro" id="IPR000866">
    <property type="entry name" value="AhpC/TSA"/>
</dbReference>
<dbReference type="PANTHER" id="PTHR42852:SF6">
    <property type="entry name" value="THIOL:DISULFIDE INTERCHANGE PROTEIN DSBE"/>
    <property type="match status" value="1"/>
</dbReference>
<evidence type="ECO:0000256" key="2">
    <source>
        <dbReference type="ARBA" id="ARBA00022748"/>
    </source>
</evidence>
<keyword evidence="4" id="KW-1015">Disulfide bond</keyword>
<feature type="transmembrane region" description="Helical" evidence="6">
    <location>
        <begin position="37"/>
        <end position="58"/>
    </location>
</feature>
<dbReference type="Gene3D" id="3.40.30.10">
    <property type="entry name" value="Glutaredoxin"/>
    <property type="match status" value="1"/>
</dbReference>
<protein>
    <submittedName>
        <fullName evidence="8">TlpA family protein disulfide reductase</fullName>
    </submittedName>
</protein>
<dbReference type="AlphaFoldDB" id="A0A7C1FH86"/>
<evidence type="ECO:0000313" key="8">
    <source>
        <dbReference type="EMBL" id="HDX30314.1"/>
    </source>
</evidence>
<comment type="subcellular location">
    <subcellularLocation>
        <location evidence="1">Cell envelope</location>
    </subcellularLocation>
</comment>
<evidence type="ECO:0000256" key="3">
    <source>
        <dbReference type="ARBA" id="ARBA00022968"/>
    </source>
</evidence>
<dbReference type="GO" id="GO:0016209">
    <property type="term" value="F:antioxidant activity"/>
    <property type="evidence" value="ECO:0007669"/>
    <property type="project" value="InterPro"/>
</dbReference>
<keyword evidence="6" id="KW-0812">Transmembrane</keyword>
<dbReference type="SUPFAM" id="SSF52833">
    <property type="entry name" value="Thioredoxin-like"/>
    <property type="match status" value="1"/>
</dbReference>
<sequence>MSTISGWKRSCGAMADGMTERTVSLEAQQMHRRSVRIWQSIFTLVLVGFIILLAARLIQTNQSEHRASGQAPPFTFTTFEGETISLEDLRGKGVVLNFWASWCAPCRDEAPLLEAMWRREKDNGIVFIGLDYLDQEPAAKAYLAEFGITYPNGPDLQSAAARRYGIKGVPETFFIDADGMIQEVVVGPIVNQAQMEALLDKIRPGSASK</sequence>
<dbReference type="CDD" id="cd02966">
    <property type="entry name" value="TlpA_like_family"/>
    <property type="match status" value="1"/>
</dbReference>
<dbReference type="InterPro" id="IPR017937">
    <property type="entry name" value="Thioredoxin_CS"/>
</dbReference>
<dbReference type="Pfam" id="PF00578">
    <property type="entry name" value="AhpC-TSA"/>
    <property type="match status" value="1"/>
</dbReference>
<keyword evidence="3" id="KW-0735">Signal-anchor</keyword>
<evidence type="ECO:0000256" key="4">
    <source>
        <dbReference type="ARBA" id="ARBA00023157"/>
    </source>
</evidence>
<dbReference type="GO" id="GO:0030313">
    <property type="term" value="C:cell envelope"/>
    <property type="evidence" value="ECO:0007669"/>
    <property type="project" value="UniProtKB-SubCell"/>
</dbReference>
<dbReference type="InterPro" id="IPR036249">
    <property type="entry name" value="Thioredoxin-like_sf"/>
</dbReference>
<organism evidence="8">
    <name type="scientific">Caldilinea aerophila</name>
    <dbReference type="NCBI Taxonomy" id="133453"/>
    <lineage>
        <taxon>Bacteria</taxon>
        <taxon>Bacillati</taxon>
        <taxon>Chloroflexota</taxon>
        <taxon>Caldilineae</taxon>
        <taxon>Caldilineales</taxon>
        <taxon>Caldilineaceae</taxon>
        <taxon>Caldilinea</taxon>
    </lineage>
</organism>
<name>A0A7C1FH86_9CHLR</name>
<dbReference type="GO" id="GO:0016491">
    <property type="term" value="F:oxidoreductase activity"/>
    <property type="evidence" value="ECO:0007669"/>
    <property type="project" value="InterPro"/>
</dbReference>
<evidence type="ECO:0000259" key="7">
    <source>
        <dbReference type="PROSITE" id="PS51352"/>
    </source>
</evidence>
<comment type="caution">
    <text evidence="8">The sequence shown here is derived from an EMBL/GenBank/DDBJ whole genome shotgun (WGS) entry which is preliminary data.</text>
</comment>
<dbReference type="PROSITE" id="PS51352">
    <property type="entry name" value="THIOREDOXIN_2"/>
    <property type="match status" value="1"/>
</dbReference>
<dbReference type="PROSITE" id="PS00194">
    <property type="entry name" value="THIOREDOXIN_1"/>
    <property type="match status" value="1"/>
</dbReference>
<dbReference type="EMBL" id="DSMG01000034">
    <property type="protein sequence ID" value="HDX30314.1"/>
    <property type="molecule type" value="Genomic_DNA"/>
</dbReference>
<evidence type="ECO:0000256" key="1">
    <source>
        <dbReference type="ARBA" id="ARBA00004196"/>
    </source>
</evidence>
<feature type="domain" description="Thioredoxin" evidence="7">
    <location>
        <begin position="65"/>
        <end position="204"/>
    </location>
</feature>